<dbReference type="Proteomes" id="UP001150907">
    <property type="component" value="Unassembled WGS sequence"/>
</dbReference>
<keyword evidence="1 5" id="KW-0853">WD repeat</keyword>
<dbReference type="InterPro" id="IPR057452">
    <property type="entry name" value="BRWD/PHIP_N"/>
</dbReference>
<name>A0A9W8EHS3_9FUNG</name>
<dbReference type="CDD" id="cd04369">
    <property type="entry name" value="Bromodomain"/>
    <property type="match status" value="1"/>
</dbReference>
<dbReference type="InterPro" id="IPR001680">
    <property type="entry name" value="WD40_rpt"/>
</dbReference>
<dbReference type="Gene3D" id="1.20.920.10">
    <property type="entry name" value="Bromodomain-like"/>
    <property type="match status" value="1"/>
</dbReference>
<dbReference type="PANTHER" id="PTHR16266">
    <property type="entry name" value="WD REPEAT DOMAIN 9"/>
    <property type="match status" value="1"/>
</dbReference>
<evidence type="ECO:0000256" key="2">
    <source>
        <dbReference type="ARBA" id="ARBA00022737"/>
    </source>
</evidence>
<dbReference type="Pfam" id="PF00439">
    <property type="entry name" value="Bromodomain"/>
    <property type="match status" value="1"/>
</dbReference>
<evidence type="ECO:0000259" key="7">
    <source>
        <dbReference type="PROSITE" id="PS50014"/>
    </source>
</evidence>
<feature type="repeat" description="WD" evidence="5">
    <location>
        <begin position="203"/>
        <end position="244"/>
    </location>
</feature>
<proteinExistence type="predicted"/>
<sequence length="1601" mass="174642">MEAGSPAWRASPPVAPAETPSRVEQEVSTRLHFLIAHYLASGPLGAAARPLALALEATPGLLPPRLDWLGRKHARTCAEMAREHSHLGGHELLRLLRAVAARDTDALATAGGTLLGGARARAAAAGFSVAAAVRGRSTGGGVAPPSLPAAAVAGFRQLARCHGHKFATFCVLFDRTGRRMITGSDDYLIKVWCARTGYLINTFKGHQDVITDVALNSDNTLLASASSDGTARIWNLRTGEPRAVLVANPQGRPKSITSVKFSPAPHPELRLLATTCDDGMVRLYRWDRDALTVRPEPMVIDPRPEPRDAVSAFAFNHTGSRFAVATVAGYISVYSTIADAADGRWGSPRLIRRIAAHDENITTLVYSPDGSMMLSGSRDGSAKVWDCAAADPTAWTSVRVDLNEPVPAAVDIPDMLLPQEAPPPEAAPIPPTLQNDSAMVVDDGPSQGAAPLSQIELVADSLTPAAAVPRPAPAPAVAPALVPAAPPAVKRIEANQVAWVCDNSRVIVSNNLGTVLVFDPRTGAVLWRRRAHSMVDVYVLIPHPADPRIAVSGGYDGRAIVWNVATGDILHEIRVGEQLYDGAFSEDGQTFALASDSGAATLFGLGATWAYDDARRMPEQMFANDYTATIMDANRFVADQQTQIPSYLVPHSALMDFDGRVYRHQRGPRFGLSINMGVDSLRFAREEVGRRAALDVELEYAHLDFQAAQDPLVELHPARPAARSRRNPPTRTRVDVVEDVPEAELPPIFPVQDDSDDEEYRAADDDDEEEEPEAEEEDDDDEDDDYYRVGVRDRLSWLHGLSNPRARDFVIRPRSREQEPRSRHGPHPLNNRATRSAASDAEAAASSDLIDVDGEITSDEAASSSRRRRLHRRGNTDASPREVEEIITSDEDFQPSTTGLGASSHRPRRTGMRARTAAATVSEATSVATHRQTRSRRIASDSEDEDGEEGARSSADNSEIEQVTEVQQPDSSDVDIAAGMPSSPEPSASGSEFSDSLSHTTSATPARGQRGRRRQDNPTSPNVERAGGETPQSRSLRARSGSYERPPRRNILGQIRGREDFVSQMADATMEDRAAAGPSHAVTRNGRVPRSNDNIVSADNDQVLPETGRRRQTRGAQLDVAVNGTGPVARRSATTASTSLAAAATVAMRAGASGLYQPTDWILATTPSTVPYRPQVGDIIAYFREGHADFWQSPMRCKKLSEKLLPYHAVPTLAVAAFGKVVGLRYAVGPPTYCTVKIQLLKLQTIEELDLEGSDSHELTRRFVQVQYHDCDGVPDFLILYSRYRASLRRSLKCGDSVSVLFDEDQAHSAVITGFRDIKPTMRQTSVTRLIARNPWKSIVVEWAAGSSGDGETGTEQVSPWELVHDDDDDVAAEIPADTKETLLEIVDNLRDEDSFEWFVKNVDHVTDYPDYLLHVAYPMCLDTIYDRLHNDFYRHTSAVLYDMMLIQENADTFNDPGTPVPTAAQNLTARYTQLTSEAIAADGHQGSAIEHNIALVPAERRSTRQSRLSSGQGTVKREVPLAMRPSRKRKTRSVASRSGLRISRRRVDYGSDESDFMDQDSEDEVGDGISQLKGGRDTSDEEEDEGYSDNEEEDDDDLYS</sequence>
<feature type="compositionally biased region" description="Acidic residues" evidence="6">
    <location>
        <begin position="1551"/>
        <end position="1567"/>
    </location>
</feature>
<keyword evidence="9" id="KW-1185">Reference proteome</keyword>
<dbReference type="PROSITE" id="PS50014">
    <property type="entry name" value="BROMODOMAIN_2"/>
    <property type="match status" value="1"/>
</dbReference>
<accession>A0A9W8EHS3</accession>
<dbReference type="Gene3D" id="2.130.10.10">
    <property type="entry name" value="YVTN repeat-like/Quinoprotein amine dehydrogenase"/>
    <property type="match status" value="3"/>
</dbReference>
<feature type="compositionally biased region" description="Acidic residues" evidence="6">
    <location>
        <begin position="753"/>
        <end position="785"/>
    </location>
</feature>
<dbReference type="InterPro" id="IPR057451">
    <property type="entry name" value="BRWD/PHIP_AD"/>
</dbReference>
<dbReference type="SUPFAM" id="SSF50978">
    <property type="entry name" value="WD40 repeat-like"/>
    <property type="match status" value="1"/>
</dbReference>
<evidence type="ECO:0000313" key="9">
    <source>
        <dbReference type="Proteomes" id="UP001150907"/>
    </source>
</evidence>
<dbReference type="PROSITE" id="PS50294">
    <property type="entry name" value="WD_REPEATS_REGION"/>
    <property type="match status" value="2"/>
</dbReference>
<dbReference type="InterPro" id="IPR036427">
    <property type="entry name" value="Bromodomain-like_sf"/>
</dbReference>
<dbReference type="EMBL" id="JANBQF010000003">
    <property type="protein sequence ID" value="KAJ2008528.1"/>
    <property type="molecule type" value="Genomic_DNA"/>
</dbReference>
<dbReference type="GO" id="GO:0008360">
    <property type="term" value="P:regulation of cell shape"/>
    <property type="evidence" value="ECO:0007669"/>
    <property type="project" value="TreeGrafter"/>
</dbReference>
<dbReference type="PROSITE" id="PS50082">
    <property type="entry name" value="WD_REPEATS_2"/>
    <property type="match status" value="3"/>
</dbReference>
<feature type="region of interest" description="Disordered" evidence="6">
    <location>
        <begin position="1072"/>
        <end position="1098"/>
    </location>
</feature>
<feature type="repeat" description="WD" evidence="5">
    <location>
        <begin position="354"/>
        <end position="386"/>
    </location>
</feature>
<dbReference type="SMART" id="SM00297">
    <property type="entry name" value="BROMO"/>
    <property type="match status" value="1"/>
</dbReference>
<organism evidence="8 9">
    <name type="scientific">Coemansia thaxteri</name>
    <dbReference type="NCBI Taxonomy" id="2663907"/>
    <lineage>
        <taxon>Eukaryota</taxon>
        <taxon>Fungi</taxon>
        <taxon>Fungi incertae sedis</taxon>
        <taxon>Zoopagomycota</taxon>
        <taxon>Kickxellomycotina</taxon>
        <taxon>Kickxellomycetes</taxon>
        <taxon>Kickxellales</taxon>
        <taxon>Kickxellaceae</taxon>
        <taxon>Coemansia</taxon>
    </lineage>
</organism>
<evidence type="ECO:0000256" key="4">
    <source>
        <dbReference type="PROSITE-ProRule" id="PRU00035"/>
    </source>
</evidence>
<feature type="compositionally biased region" description="Polar residues" evidence="6">
    <location>
        <begin position="955"/>
        <end position="971"/>
    </location>
</feature>
<evidence type="ECO:0000256" key="1">
    <source>
        <dbReference type="ARBA" id="ARBA00022574"/>
    </source>
</evidence>
<dbReference type="Pfam" id="PF25313">
    <property type="entry name" value="BRWD_AD"/>
    <property type="match status" value="1"/>
</dbReference>
<dbReference type="InterPro" id="IPR015943">
    <property type="entry name" value="WD40/YVTN_repeat-like_dom_sf"/>
</dbReference>
<evidence type="ECO:0000256" key="6">
    <source>
        <dbReference type="SAM" id="MobiDB-lite"/>
    </source>
</evidence>
<feature type="compositionally biased region" description="Low complexity" evidence="6">
    <location>
        <begin position="836"/>
        <end position="848"/>
    </location>
</feature>
<dbReference type="PROSITE" id="PS00678">
    <property type="entry name" value="WD_REPEATS_1"/>
    <property type="match status" value="1"/>
</dbReference>
<dbReference type="OrthoDB" id="538223at2759"/>
<feature type="region of interest" description="Disordered" evidence="6">
    <location>
        <begin position="717"/>
        <end position="786"/>
    </location>
</feature>
<dbReference type="SUPFAM" id="SSF47370">
    <property type="entry name" value="Bromodomain"/>
    <property type="match status" value="1"/>
</dbReference>
<evidence type="ECO:0000313" key="8">
    <source>
        <dbReference type="EMBL" id="KAJ2008528.1"/>
    </source>
</evidence>
<feature type="compositionally biased region" description="Acidic residues" evidence="6">
    <location>
        <begin position="1580"/>
        <end position="1601"/>
    </location>
</feature>
<dbReference type="PROSITE" id="PS00633">
    <property type="entry name" value="BROMODOMAIN_1"/>
    <property type="match status" value="1"/>
</dbReference>
<dbReference type="InterPro" id="IPR036322">
    <property type="entry name" value="WD40_repeat_dom_sf"/>
</dbReference>
<evidence type="ECO:0000256" key="3">
    <source>
        <dbReference type="ARBA" id="ARBA00023117"/>
    </source>
</evidence>
<feature type="region of interest" description="Disordered" evidence="6">
    <location>
        <begin position="1"/>
        <end position="22"/>
    </location>
</feature>
<reference evidence="8" key="1">
    <citation type="submission" date="2022-07" db="EMBL/GenBank/DDBJ databases">
        <title>Phylogenomic reconstructions and comparative analyses of Kickxellomycotina fungi.</title>
        <authorList>
            <person name="Reynolds N.K."/>
            <person name="Stajich J.E."/>
            <person name="Barry K."/>
            <person name="Grigoriev I.V."/>
            <person name="Crous P."/>
            <person name="Smith M.E."/>
        </authorList>
    </citation>
    <scope>NUCLEOTIDE SEQUENCE</scope>
    <source>
        <strain evidence="8">IMI 214461</strain>
    </source>
</reference>
<feature type="region of interest" description="Disordered" evidence="6">
    <location>
        <begin position="1497"/>
        <end position="1601"/>
    </location>
</feature>
<feature type="compositionally biased region" description="Low complexity" evidence="6">
    <location>
        <begin position="977"/>
        <end position="994"/>
    </location>
</feature>
<feature type="compositionally biased region" description="Basic and acidic residues" evidence="6">
    <location>
        <begin position="809"/>
        <end position="822"/>
    </location>
</feature>
<dbReference type="InterPro" id="IPR001487">
    <property type="entry name" value="Bromodomain"/>
</dbReference>
<dbReference type="Pfam" id="PF00400">
    <property type="entry name" value="WD40"/>
    <property type="match status" value="3"/>
</dbReference>
<dbReference type="GO" id="GO:0006325">
    <property type="term" value="P:chromatin organization"/>
    <property type="evidence" value="ECO:0007669"/>
    <property type="project" value="UniProtKB-ARBA"/>
</dbReference>
<dbReference type="GO" id="GO:0007010">
    <property type="term" value="P:cytoskeleton organization"/>
    <property type="evidence" value="ECO:0007669"/>
    <property type="project" value="TreeGrafter"/>
</dbReference>
<feature type="compositionally biased region" description="Low complexity" evidence="6">
    <location>
        <begin position="913"/>
        <end position="929"/>
    </location>
</feature>
<feature type="compositionally biased region" description="Polar residues" evidence="6">
    <location>
        <begin position="995"/>
        <end position="1004"/>
    </location>
</feature>
<evidence type="ECO:0000256" key="5">
    <source>
        <dbReference type="PROSITE-ProRule" id="PRU00221"/>
    </source>
</evidence>
<dbReference type="GO" id="GO:0005634">
    <property type="term" value="C:nucleus"/>
    <property type="evidence" value="ECO:0007669"/>
    <property type="project" value="TreeGrafter"/>
</dbReference>
<keyword evidence="3 4" id="KW-0103">Bromodomain</keyword>
<dbReference type="InterPro" id="IPR052060">
    <property type="entry name" value="Bromo_WD_repeat"/>
</dbReference>
<dbReference type="GO" id="GO:0006357">
    <property type="term" value="P:regulation of transcription by RNA polymerase II"/>
    <property type="evidence" value="ECO:0007669"/>
    <property type="project" value="TreeGrafter"/>
</dbReference>
<protein>
    <recommendedName>
        <fullName evidence="7">Bromo domain-containing protein</fullName>
    </recommendedName>
</protein>
<dbReference type="Pfam" id="PF25437">
    <property type="entry name" value="BRWD1_N"/>
    <property type="match status" value="1"/>
</dbReference>
<dbReference type="InterPro" id="IPR019775">
    <property type="entry name" value="WD40_repeat_CS"/>
</dbReference>
<dbReference type="CDD" id="cd00200">
    <property type="entry name" value="WD40"/>
    <property type="match status" value="1"/>
</dbReference>
<feature type="region of interest" description="Disordered" evidence="6">
    <location>
        <begin position="809"/>
        <end position="1054"/>
    </location>
</feature>
<dbReference type="SMART" id="SM00320">
    <property type="entry name" value="WD40"/>
    <property type="match status" value="7"/>
</dbReference>
<dbReference type="InterPro" id="IPR018359">
    <property type="entry name" value="Bromodomain_CS"/>
</dbReference>
<keyword evidence="2" id="KW-0677">Repeat</keyword>
<feature type="repeat" description="WD" evidence="5">
    <location>
        <begin position="161"/>
        <end position="202"/>
    </location>
</feature>
<feature type="domain" description="Bromo" evidence="7">
    <location>
        <begin position="1391"/>
        <end position="1462"/>
    </location>
</feature>
<gene>
    <name evidence="8" type="ORF">H4R26_000144</name>
</gene>
<dbReference type="PANTHER" id="PTHR16266:SF17">
    <property type="entry name" value="BRWD3"/>
    <property type="match status" value="1"/>
</dbReference>
<comment type="caution">
    <text evidence="8">The sequence shown here is derived from an EMBL/GenBank/DDBJ whole genome shotgun (WGS) entry which is preliminary data.</text>
</comment>